<dbReference type="EMBL" id="KZ293678">
    <property type="protein sequence ID" value="PBK87566.1"/>
    <property type="molecule type" value="Genomic_DNA"/>
</dbReference>
<feature type="region of interest" description="Disordered" evidence="1">
    <location>
        <begin position="1"/>
        <end position="98"/>
    </location>
</feature>
<evidence type="ECO:0000313" key="3">
    <source>
        <dbReference type="Proteomes" id="UP000217790"/>
    </source>
</evidence>
<name>A0A2H3DJD9_ARMGA</name>
<dbReference type="AlphaFoldDB" id="A0A2H3DJD9"/>
<feature type="compositionally biased region" description="Basic and acidic residues" evidence="1">
    <location>
        <begin position="61"/>
        <end position="70"/>
    </location>
</feature>
<sequence length="151" mass="16123">MSGSGLKPTTRPNPARPDPKKPGPGGGLWRAQGSGSSYGKPEPCFIDDAKSPAKSPSLTRPRPDPEEGFGRLRARAHTLSKPDTPKPGPSPKNPARPDPDITSYCIFCHVSLSGLSQTQLGGDYFGQCIREQSITASTEGQFLQKFVGMPF</sequence>
<reference evidence="3" key="1">
    <citation type="journal article" date="2017" name="Nat. Ecol. Evol.">
        <title>Genome expansion and lineage-specific genetic innovations in the forest pathogenic fungi Armillaria.</title>
        <authorList>
            <person name="Sipos G."/>
            <person name="Prasanna A.N."/>
            <person name="Walter M.C."/>
            <person name="O'Connor E."/>
            <person name="Balint B."/>
            <person name="Krizsan K."/>
            <person name="Kiss B."/>
            <person name="Hess J."/>
            <person name="Varga T."/>
            <person name="Slot J."/>
            <person name="Riley R."/>
            <person name="Boka B."/>
            <person name="Rigling D."/>
            <person name="Barry K."/>
            <person name="Lee J."/>
            <person name="Mihaltcheva S."/>
            <person name="LaButti K."/>
            <person name="Lipzen A."/>
            <person name="Waldron R."/>
            <person name="Moloney N.M."/>
            <person name="Sperisen C."/>
            <person name="Kredics L."/>
            <person name="Vagvoelgyi C."/>
            <person name="Patrignani A."/>
            <person name="Fitzpatrick D."/>
            <person name="Nagy I."/>
            <person name="Doyle S."/>
            <person name="Anderson J.B."/>
            <person name="Grigoriev I.V."/>
            <person name="Gueldener U."/>
            <person name="Muensterkoetter M."/>
            <person name="Nagy L.G."/>
        </authorList>
    </citation>
    <scope>NUCLEOTIDE SEQUENCE [LARGE SCALE GENOMIC DNA]</scope>
    <source>
        <strain evidence="3">Ar21-2</strain>
    </source>
</reference>
<dbReference type="InParanoid" id="A0A2H3DJD9"/>
<organism evidence="2 3">
    <name type="scientific">Armillaria gallica</name>
    <name type="common">Bulbous honey fungus</name>
    <name type="synonym">Armillaria bulbosa</name>
    <dbReference type="NCBI Taxonomy" id="47427"/>
    <lineage>
        <taxon>Eukaryota</taxon>
        <taxon>Fungi</taxon>
        <taxon>Dikarya</taxon>
        <taxon>Basidiomycota</taxon>
        <taxon>Agaricomycotina</taxon>
        <taxon>Agaricomycetes</taxon>
        <taxon>Agaricomycetidae</taxon>
        <taxon>Agaricales</taxon>
        <taxon>Marasmiineae</taxon>
        <taxon>Physalacriaceae</taxon>
        <taxon>Armillaria</taxon>
    </lineage>
</organism>
<evidence type="ECO:0000256" key="1">
    <source>
        <dbReference type="SAM" id="MobiDB-lite"/>
    </source>
</evidence>
<dbReference type="OrthoDB" id="10529331at2759"/>
<dbReference type="Proteomes" id="UP000217790">
    <property type="component" value="Unassembled WGS sequence"/>
</dbReference>
<keyword evidence="3" id="KW-1185">Reference proteome</keyword>
<feature type="compositionally biased region" description="Pro residues" evidence="1">
    <location>
        <begin position="85"/>
        <end position="96"/>
    </location>
</feature>
<gene>
    <name evidence="2" type="ORF">ARMGADRAFT_1034766</name>
</gene>
<accession>A0A2H3DJD9</accession>
<protein>
    <submittedName>
        <fullName evidence="2">Uncharacterized protein</fullName>
    </submittedName>
</protein>
<proteinExistence type="predicted"/>
<evidence type="ECO:0000313" key="2">
    <source>
        <dbReference type="EMBL" id="PBK87566.1"/>
    </source>
</evidence>